<keyword evidence="1" id="KW-0732">Signal</keyword>
<evidence type="ECO:0000256" key="1">
    <source>
        <dbReference type="SAM" id="SignalP"/>
    </source>
</evidence>
<proteinExistence type="predicted"/>
<protein>
    <submittedName>
        <fullName evidence="2">Uncharacterized protein</fullName>
    </submittedName>
</protein>
<sequence>MPTLLQLVLPHLLLTVQMMTSYPCLPTQRKMSKG</sequence>
<comment type="caution">
    <text evidence="2">The sequence shown here is derived from an EMBL/GenBank/DDBJ whole genome shotgun (WGS) entry which is preliminary data.</text>
</comment>
<evidence type="ECO:0000313" key="2">
    <source>
        <dbReference type="EMBL" id="MPC77962.1"/>
    </source>
</evidence>
<feature type="signal peptide" evidence="1">
    <location>
        <begin position="1"/>
        <end position="21"/>
    </location>
</feature>
<feature type="chain" id="PRO_5023099892" evidence="1">
    <location>
        <begin position="22"/>
        <end position="34"/>
    </location>
</feature>
<reference evidence="2 3" key="1">
    <citation type="submission" date="2019-05" db="EMBL/GenBank/DDBJ databases">
        <title>Another draft genome of Portunus trituberculatus and its Hox gene families provides insights of decapod evolution.</title>
        <authorList>
            <person name="Jeong J.-H."/>
            <person name="Song I."/>
            <person name="Kim S."/>
            <person name="Choi T."/>
            <person name="Kim D."/>
            <person name="Ryu S."/>
            <person name="Kim W."/>
        </authorList>
    </citation>
    <scope>NUCLEOTIDE SEQUENCE [LARGE SCALE GENOMIC DNA]</scope>
    <source>
        <tissue evidence="2">Muscle</tissue>
    </source>
</reference>
<evidence type="ECO:0000313" key="3">
    <source>
        <dbReference type="Proteomes" id="UP000324222"/>
    </source>
</evidence>
<name>A0A5B7I2L7_PORTR</name>
<dbReference type="AlphaFoldDB" id="A0A5B7I2L7"/>
<dbReference type="EMBL" id="VSRR010047208">
    <property type="protein sequence ID" value="MPC77962.1"/>
    <property type="molecule type" value="Genomic_DNA"/>
</dbReference>
<organism evidence="2 3">
    <name type="scientific">Portunus trituberculatus</name>
    <name type="common">Swimming crab</name>
    <name type="synonym">Neptunus trituberculatus</name>
    <dbReference type="NCBI Taxonomy" id="210409"/>
    <lineage>
        <taxon>Eukaryota</taxon>
        <taxon>Metazoa</taxon>
        <taxon>Ecdysozoa</taxon>
        <taxon>Arthropoda</taxon>
        <taxon>Crustacea</taxon>
        <taxon>Multicrustacea</taxon>
        <taxon>Malacostraca</taxon>
        <taxon>Eumalacostraca</taxon>
        <taxon>Eucarida</taxon>
        <taxon>Decapoda</taxon>
        <taxon>Pleocyemata</taxon>
        <taxon>Brachyura</taxon>
        <taxon>Eubrachyura</taxon>
        <taxon>Portunoidea</taxon>
        <taxon>Portunidae</taxon>
        <taxon>Portuninae</taxon>
        <taxon>Portunus</taxon>
    </lineage>
</organism>
<keyword evidence="3" id="KW-1185">Reference proteome</keyword>
<dbReference type="Proteomes" id="UP000324222">
    <property type="component" value="Unassembled WGS sequence"/>
</dbReference>
<accession>A0A5B7I2L7</accession>
<gene>
    <name evidence="2" type="ORF">E2C01_072432</name>
</gene>